<reference evidence="2 3" key="1">
    <citation type="submission" date="2024-04" db="EMBL/GenBank/DDBJ databases">
        <authorList>
            <person name="Rising A."/>
            <person name="Reimegard J."/>
            <person name="Sonavane S."/>
            <person name="Akerstrom W."/>
            <person name="Nylinder S."/>
            <person name="Hedman E."/>
            <person name="Kallberg Y."/>
        </authorList>
    </citation>
    <scope>NUCLEOTIDE SEQUENCE [LARGE SCALE GENOMIC DNA]</scope>
</reference>
<dbReference type="EMBL" id="CAXIEN010000031">
    <property type="protein sequence ID" value="CAL1267936.1"/>
    <property type="molecule type" value="Genomic_DNA"/>
</dbReference>
<evidence type="ECO:0008006" key="4">
    <source>
        <dbReference type="Google" id="ProtNLM"/>
    </source>
</evidence>
<dbReference type="AlphaFoldDB" id="A0AAV1ZA02"/>
<dbReference type="Proteomes" id="UP001497382">
    <property type="component" value="Unassembled WGS sequence"/>
</dbReference>
<name>A0AAV1ZA02_9ARAC</name>
<comment type="caution">
    <text evidence="2">The sequence shown here is derived from an EMBL/GenBank/DDBJ whole genome shotgun (WGS) entry which is preliminary data.</text>
</comment>
<feature type="region of interest" description="Disordered" evidence="1">
    <location>
        <begin position="72"/>
        <end position="91"/>
    </location>
</feature>
<sequence>MSLFVNTEVLHQSPCTWLNLTFLDKKQGSIHSPFHIQRARETQADWITTLNRCLHSQTPAGPDHFRVSHRQLFKNHSQPEDNHLGGVEDAP</sequence>
<organism evidence="2 3">
    <name type="scientific">Larinioides sclopetarius</name>
    <dbReference type="NCBI Taxonomy" id="280406"/>
    <lineage>
        <taxon>Eukaryota</taxon>
        <taxon>Metazoa</taxon>
        <taxon>Ecdysozoa</taxon>
        <taxon>Arthropoda</taxon>
        <taxon>Chelicerata</taxon>
        <taxon>Arachnida</taxon>
        <taxon>Araneae</taxon>
        <taxon>Araneomorphae</taxon>
        <taxon>Entelegynae</taxon>
        <taxon>Araneoidea</taxon>
        <taxon>Araneidae</taxon>
        <taxon>Larinioides</taxon>
    </lineage>
</organism>
<evidence type="ECO:0000313" key="2">
    <source>
        <dbReference type="EMBL" id="CAL1267936.1"/>
    </source>
</evidence>
<keyword evidence="3" id="KW-1185">Reference proteome</keyword>
<proteinExistence type="predicted"/>
<accession>A0AAV1ZA02</accession>
<evidence type="ECO:0000256" key="1">
    <source>
        <dbReference type="SAM" id="MobiDB-lite"/>
    </source>
</evidence>
<gene>
    <name evidence="2" type="ORF">LARSCL_LOCUS3908</name>
</gene>
<protein>
    <recommendedName>
        <fullName evidence="4">PH domain-containing protein</fullName>
    </recommendedName>
</protein>
<evidence type="ECO:0000313" key="3">
    <source>
        <dbReference type="Proteomes" id="UP001497382"/>
    </source>
</evidence>